<dbReference type="InParanoid" id="T0RKU2"/>
<evidence type="ECO:0000313" key="1">
    <source>
        <dbReference type="EMBL" id="EQC30502.1"/>
    </source>
</evidence>
<accession>T0RKU2</accession>
<dbReference type="EMBL" id="JH767175">
    <property type="protein sequence ID" value="EQC30502.1"/>
    <property type="molecule type" value="Genomic_DNA"/>
</dbReference>
<organism evidence="1 2">
    <name type="scientific">Saprolegnia diclina (strain VS20)</name>
    <dbReference type="NCBI Taxonomy" id="1156394"/>
    <lineage>
        <taxon>Eukaryota</taxon>
        <taxon>Sar</taxon>
        <taxon>Stramenopiles</taxon>
        <taxon>Oomycota</taxon>
        <taxon>Saprolegniomycetes</taxon>
        <taxon>Saprolegniales</taxon>
        <taxon>Saprolegniaceae</taxon>
        <taxon>Saprolegnia</taxon>
    </lineage>
</organism>
<evidence type="ECO:0000313" key="2">
    <source>
        <dbReference type="Proteomes" id="UP000030762"/>
    </source>
</evidence>
<dbReference type="GeneID" id="19952545"/>
<dbReference type="RefSeq" id="XP_008616095.1">
    <property type="nucleotide sequence ID" value="XM_008617873.1"/>
</dbReference>
<gene>
    <name evidence="1" type="ORF">SDRG_11818</name>
</gene>
<sequence length="307" mass="34352">MRECALFLLQWYRTGRLHLQPAVYLQILSALCMVGSTKHIIDATHSLYNATLDKVTPVRLWLEHPGCVDHFAFALKVQSRSTVTKCASILALIVESAKSARAPPRRWTPAAIESVEVALSAWPHVYRISDCLERVYTYLFEIQPVPPKPISRLRSLHRIIAGAVLQTKYHLALPKNAKPREDVTSPTKVVASGSELVVSSVVSHHQGTPTSKKLSFVEAAGLARHLNSFIQLLQRAYELQSSTAALTMQCDTLQRAIELYRSPRECAIYDYIVTTLDPAIRKFFEPCMTTSASPSAPKASSTWWQRL</sequence>
<reference evidence="1 2" key="1">
    <citation type="submission" date="2012-04" db="EMBL/GenBank/DDBJ databases">
        <title>The Genome Sequence of Saprolegnia declina VS20.</title>
        <authorList>
            <consortium name="The Broad Institute Genome Sequencing Platform"/>
            <person name="Russ C."/>
            <person name="Nusbaum C."/>
            <person name="Tyler B."/>
            <person name="van West P."/>
            <person name="Dieguez-Uribeondo J."/>
            <person name="de Bruijn I."/>
            <person name="Tripathy S."/>
            <person name="Jiang R."/>
            <person name="Young S.K."/>
            <person name="Zeng Q."/>
            <person name="Gargeya S."/>
            <person name="Fitzgerald M."/>
            <person name="Haas B."/>
            <person name="Abouelleil A."/>
            <person name="Alvarado L."/>
            <person name="Arachchi H.M."/>
            <person name="Berlin A."/>
            <person name="Chapman S.B."/>
            <person name="Goldberg J."/>
            <person name="Griggs A."/>
            <person name="Gujja S."/>
            <person name="Hansen M."/>
            <person name="Howarth C."/>
            <person name="Imamovic A."/>
            <person name="Larimer J."/>
            <person name="McCowen C."/>
            <person name="Montmayeur A."/>
            <person name="Murphy C."/>
            <person name="Neiman D."/>
            <person name="Pearson M."/>
            <person name="Priest M."/>
            <person name="Roberts A."/>
            <person name="Saif S."/>
            <person name="Shea T."/>
            <person name="Sisk P."/>
            <person name="Sykes S."/>
            <person name="Wortman J."/>
            <person name="Nusbaum C."/>
            <person name="Birren B."/>
        </authorList>
    </citation>
    <scope>NUCLEOTIDE SEQUENCE [LARGE SCALE GENOMIC DNA]</scope>
    <source>
        <strain evidence="1 2">VS20</strain>
    </source>
</reference>
<dbReference type="OrthoDB" id="10435712at2759"/>
<dbReference type="VEuPathDB" id="FungiDB:SDRG_11818"/>
<keyword evidence="2" id="KW-1185">Reference proteome</keyword>
<name>T0RKU2_SAPDV</name>
<protein>
    <submittedName>
        <fullName evidence="1">Uncharacterized protein</fullName>
    </submittedName>
</protein>
<dbReference type="AlphaFoldDB" id="T0RKU2"/>
<proteinExistence type="predicted"/>
<dbReference type="OMA" id="PHVYRIS"/>
<dbReference type="Proteomes" id="UP000030762">
    <property type="component" value="Unassembled WGS sequence"/>
</dbReference>